<keyword evidence="2" id="KW-1185">Reference proteome</keyword>
<comment type="caution">
    <text evidence="1">The sequence shown here is derived from an EMBL/GenBank/DDBJ whole genome shotgun (WGS) entry which is preliminary data.</text>
</comment>
<reference evidence="1 2" key="1">
    <citation type="submission" date="2016-12" db="EMBL/GenBank/DDBJ databases">
        <title>Study of bacterial adaptation to deep sea.</title>
        <authorList>
            <person name="Song J."/>
            <person name="Yoshizawa S."/>
            <person name="Kogure K."/>
        </authorList>
    </citation>
    <scope>NUCLEOTIDE SEQUENCE [LARGE SCALE GENOMIC DNA]</scope>
    <source>
        <strain evidence="1 2">SAORIC-165</strain>
    </source>
</reference>
<evidence type="ECO:0008006" key="3">
    <source>
        <dbReference type="Google" id="ProtNLM"/>
    </source>
</evidence>
<sequence length="72" mass="8371">MAKIKNTPLLTGRTRKSRIQLHAEQGTVWLSQLEISELFNATKQNISRISFYYYHHEIPIAHSRITHHPSSS</sequence>
<accession>A0A2S7U1P2</accession>
<dbReference type="EMBL" id="MQWA01000001">
    <property type="protein sequence ID" value="PQJ28417.1"/>
    <property type="molecule type" value="Genomic_DNA"/>
</dbReference>
<dbReference type="Proteomes" id="UP000239907">
    <property type="component" value="Unassembled WGS sequence"/>
</dbReference>
<proteinExistence type="predicted"/>
<dbReference type="AlphaFoldDB" id="A0A2S7U1P2"/>
<organism evidence="1 2">
    <name type="scientific">Rubritalea profundi</name>
    <dbReference type="NCBI Taxonomy" id="1658618"/>
    <lineage>
        <taxon>Bacteria</taxon>
        <taxon>Pseudomonadati</taxon>
        <taxon>Verrucomicrobiota</taxon>
        <taxon>Verrucomicrobiia</taxon>
        <taxon>Verrucomicrobiales</taxon>
        <taxon>Rubritaleaceae</taxon>
        <taxon>Rubritalea</taxon>
    </lineage>
</organism>
<name>A0A2S7U1P2_9BACT</name>
<gene>
    <name evidence="1" type="ORF">BSZ32_07770</name>
</gene>
<evidence type="ECO:0000313" key="1">
    <source>
        <dbReference type="EMBL" id="PQJ28417.1"/>
    </source>
</evidence>
<evidence type="ECO:0000313" key="2">
    <source>
        <dbReference type="Proteomes" id="UP000239907"/>
    </source>
</evidence>
<protein>
    <recommendedName>
        <fullName evidence="3">Death-on-curing protein</fullName>
    </recommendedName>
</protein>